<dbReference type="GO" id="GO:0005634">
    <property type="term" value="C:nucleus"/>
    <property type="evidence" value="ECO:0007669"/>
    <property type="project" value="TreeGrafter"/>
</dbReference>
<accession>A0A8J4X0U6</accession>
<dbReference type="GO" id="GO:0030018">
    <property type="term" value="C:Z disc"/>
    <property type="evidence" value="ECO:0007669"/>
    <property type="project" value="TreeGrafter"/>
</dbReference>
<evidence type="ECO:0000256" key="1">
    <source>
        <dbReference type="ARBA" id="ARBA00004496"/>
    </source>
</evidence>
<protein>
    <submittedName>
        <fullName evidence="6">Synaptopodin-2-like</fullName>
    </submittedName>
</protein>
<evidence type="ECO:0000256" key="5">
    <source>
        <dbReference type="SAM" id="MobiDB-lite"/>
    </source>
</evidence>
<dbReference type="PANTHER" id="PTHR24217">
    <property type="entry name" value="PUTATIVE-RELATED"/>
    <property type="match status" value="1"/>
</dbReference>
<keyword evidence="7" id="KW-1185">Reference proteome</keyword>
<dbReference type="GO" id="GO:0032233">
    <property type="term" value="P:positive regulation of actin filament bundle assembly"/>
    <property type="evidence" value="ECO:0007669"/>
    <property type="project" value="TreeGrafter"/>
</dbReference>
<keyword evidence="2" id="KW-0963">Cytoplasm</keyword>
<dbReference type="InterPro" id="IPR051976">
    <property type="entry name" value="Synaptopodin_domain"/>
</dbReference>
<evidence type="ECO:0000313" key="7">
    <source>
        <dbReference type="Proteomes" id="UP000727407"/>
    </source>
</evidence>
<organism evidence="6 7">
    <name type="scientific">Clarias magur</name>
    <name type="common">Asian catfish</name>
    <name type="synonym">Macropteronotus magur</name>
    <dbReference type="NCBI Taxonomy" id="1594786"/>
    <lineage>
        <taxon>Eukaryota</taxon>
        <taxon>Metazoa</taxon>
        <taxon>Chordata</taxon>
        <taxon>Craniata</taxon>
        <taxon>Vertebrata</taxon>
        <taxon>Euteleostomi</taxon>
        <taxon>Actinopterygii</taxon>
        <taxon>Neopterygii</taxon>
        <taxon>Teleostei</taxon>
        <taxon>Ostariophysi</taxon>
        <taxon>Siluriformes</taxon>
        <taxon>Clariidae</taxon>
        <taxon>Clarias</taxon>
    </lineage>
</organism>
<feature type="region of interest" description="Disordered" evidence="5">
    <location>
        <begin position="468"/>
        <end position="550"/>
    </location>
</feature>
<sequence>MEHLPQTKGKGLLMFARRRQRIDEIAAEHEELRSKGIPVEAFVEPEVDASLKPPPQQDIPPFQQNAQSQQQLKYQDLQTQQQIIHQLNTGINGLDSCQDFSASKPLVSNRTARPFLSDLNPSQSPTMKKSETIFRVPVPVNTSPQVWSPTGDIIASRDERIAVPAIKTVILPEMKRRGANKINSAEPAEEDYFSLGAEACNFMQAPTIRQKHPPPVLPKPTINPHCPPWSAEDNAIPSPLTPSSPLPAQQNWAPPQPLPATKPWAPSSPHPMPQQHVSNYLPSRPSPKPSWSSEPQQALTTAVPLQSKRPWTKPQIDTSSVASCPPPQARSYVRPSKAPPVSTISEIGSSDGPVFKGKGAELFARRQTRMEKFIVDAETVQANRARSPSPTLSMPSTWKYSSIIRAPPPASYNPIVSPFYPLAAQKQSPAPTSPSRNQKEKKEKPKRATTLSVMDVMKHQPYQLDSSLFTYNTNAEGKGSSPKPSPVPPAEFKQHQAYSPTYLYASSPVPSTGSGQSFPQGALAKPSGPVSVPYPFTHQTRPSAQAAIRK</sequence>
<dbReference type="AlphaFoldDB" id="A0A8J4X0U6"/>
<dbReference type="EMBL" id="QNUK01000800">
    <property type="protein sequence ID" value="KAF5889518.1"/>
    <property type="molecule type" value="Genomic_DNA"/>
</dbReference>
<dbReference type="OrthoDB" id="8951357at2759"/>
<feature type="compositionally biased region" description="Pro residues" evidence="5">
    <location>
        <begin position="254"/>
        <end position="272"/>
    </location>
</feature>
<feature type="non-terminal residue" evidence="6">
    <location>
        <position position="550"/>
    </location>
</feature>
<feature type="region of interest" description="Disordered" evidence="5">
    <location>
        <begin position="423"/>
        <end position="456"/>
    </location>
</feature>
<feature type="compositionally biased region" description="Polar residues" evidence="5">
    <location>
        <begin position="425"/>
        <end position="436"/>
    </location>
</feature>
<evidence type="ECO:0000313" key="6">
    <source>
        <dbReference type="EMBL" id="KAF5889518.1"/>
    </source>
</evidence>
<dbReference type="GO" id="GO:0003779">
    <property type="term" value="F:actin binding"/>
    <property type="evidence" value="ECO:0007669"/>
    <property type="project" value="TreeGrafter"/>
</dbReference>
<evidence type="ECO:0000256" key="2">
    <source>
        <dbReference type="ARBA" id="ARBA00022490"/>
    </source>
</evidence>
<keyword evidence="3" id="KW-0597">Phosphoprotein</keyword>
<evidence type="ECO:0000256" key="4">
    <source>
        <dbReference type="ARBA" id="ARBA00038161"/>
    </source>
</evidence>
<name>A0A8J4X0U6_CLAMG</name>
<proteinExistence type="inferred from homology"/>
<comment type="caution">
    <text evidence="6">The sequence shown here is derived from an EMBL/GenBank/DDBJ whole genome shotgun (WGS) entry which is preliminary data.</text>
</comment>
<feature type="compositionally biased region" description="Polar residues" evidence="5">
    <location>
        <begin position="508"/>
        <end position="519"/>
    </location>
</feature>
<dbReference type="GO" id="GO:0015629">
    <property type="term" value="C:actin cytoskeleton"/>
    <property type="evidence" value="ECO:0007669"/>
    <property type="project" value="TreeGrafter"/>
</dbReference>
<comment type="similarity">
    <text evidence="4">Belongs to the synaptopodin family.</text>
</comment>
<feature type="region of interest" description="Disordered" evidence="5">
    <location>
        <begin position="209"/>
        <end position="356"/>
    </location>
</feature>
<gene>
    <name evidence="6" type="primary">synpo2b</name>
    <name evidence="6" type="ORF">DAT39_020788</name>
</gene>
<dbReference type="PANTHER" id="PTHR24217:SF9">
    <property type="entry name" value="SYNAPTOPODIN-2"/>
    <property type="match status" value="1"/>
</dbReference>
<reference evidence="6" key="1">
    <citation type="submission" date="2020-07" db="EMBL/GenBank/DDBJ databases">
        <title>Clarias magur genome sequencing, assembly and annotation.</title>
        <authorList>
            <person name="Kushwaha B."/>
            <person name="Kumar R."/>
            <person name="Das P."/>
            <person name="Joshi C.G."/>
            <person name="Kumar D."/>
            <person name="Nagpure N.S."/>
            <person name="Pandey M."/>
            <person name="Agarwal S."/>
            <person name="Srivastava S."/>
            <person name="Singh M."/>
            <person name="Sahoo L."/>
            <person name="Jayasankar P."/>
            <person name="Meher P.K."/>
            <person name="Koringa P.G."/>
            <person name="Iquebal M.A."/>
            <person name="Das S.P."/>
            <person name="Bit A."/>
            <person name="Patnaik S."/>
            <person name="Patel N."/>
            <person name="Shah T.M."/>
            <person name="Hinsu A."/>
            <person name="Jena J.K."/>
        </authorList>
    </citation>
    <scope>NUCLEOTIDE SEQUENCE</scope>
    <source>
        <strain evidence="6">CIFAMagur01</strain>
        <tissue evidence="6">Testis</tissue>
    </source>
</reference>
<dbReference type="Proteomes" id="UP000727407">
    <property type="component" value="Unassembled WGS sequence"/>
</dbReference>
<evidence type="ECO:0000256" key="3">
    <source>
        <dbReference type="ARBA" id="ARBA00022553"/>
    </source>
</evidence>
<feature type="region of interest" description="Disordered" evidence="5">
    <location>
        <begin position="45"/>
        <end position="70"/>
    </location>
</feature>
<feature type="compositionally biased region" description="Low complexity" evidence="5">
    <location>
        <begin position="59"/>
        <end position="70"/>
    </location>
</feature>
<comment type="subcellular location">
    <subcellularLocation>
        <location evidence="1">Cytoplasm</location>
    </subcellularLocation>
</comment>